<accession>A0A0A9BU69</accession>
<evidence type="ECO:0000313" key="1">
    <source>
        <dbReference type="EMBL" id="JAD64700.1"/>
    </source>
</evidence>
<organism evidence="1">
    <name type="scientific">Arundo donax</name>
    <name type="common">Giant reed</name>
    <name type="synonym">Donax arundinaceus</name>
    <dbReference type="NCBI Taxonomy" id="35708"/>
    <lineage>
        <taxon>Eukaryota</taxon>
        <taxon>Viridiplantae</taxon>
        <taxon>Streptophyta</taxon>
        <taxon>Embryophyta</taxon>
        <taxon>Tracheophyta</taxon>
        <taxon>Spermatophyta</taxon>
        <taxon>Magnoliopsida</taxon>
        <taxon>Liliopsida</taxon>
        <taxon>Poales</taxon>
        <taxon>Poaceae</taxon>
        <taxon>PACMAD clade</taxon>
        <taxon>Arundinoideae</taxon>
        <taxon>Arundineae</taxon>
        <taxon>Arundo</taxon>
    </lineage>
</organism>
<reference evidence="1" key="1">
    <citation type="submission" date="2014-09" db="EMBL/GenBank/DDBJ databases">
        <authorList>
            <person name="Magalhaes I.L.F."/>
            <person name="Oliveira U."/>
            <person name="Santos F.R."/>
            <person name="Vidigal T.H.D.A."/>
            <person name="Brescovit A.D."/>
            <person name="Santos A.J."/>
        </authorList>
    </citation>
    <scope>NUCLEOTIDE SEQUENCE</scope>
    <source>
        <tissue evidence="1">Shoot tissue taken approximately 20 cm above the soil surface</tissue>
    </source>
</reference>
<reference evidence="1" key="2">
    <citation type="journal article" date="2015" name="Data Brief">
        <title>Shoot transcriptome of the giant reed, Arundo donax.</title>
        <authorList>
            <person name="Barrero R.A."/>
            <person name="Guerrero F.D."/>
            <person name="Moolhuijzen P."/>
            <person name="Goolsby J.A."/>
            <person name="Tidwell J."/>
            <person name="Bellgard S.E."/>
            <person name="Bellgard M.I."/>
        </authorList>
    </citation>
    <scope>NUCLEOTIDE SEQUENCE</scope>
    <source>
        <tissue evidence="1">Shoot tissue taken approximately 20 cm above the soil surface</tissue>
    </source>
</reference>
<proteinExistence type="predicted"/>
<protein>
    <submittedName>
        <fullName evidence="1">Uncharacterized protein</fullName>
    </submittedName>
</protein>
<name>A0A0A9BU69_ARUDO</name>
<dbReference type="EMBL" id="GBRH01233195">
    <property type="protein sequence ID" value="JAD64700.1"/>
    <property type="molecule type" value="Transcribed_RNA"/>
</dbReference>
<sequence>MHQAQIGGH</sequence>